<dbReference type="GO" id="GO:0051607">
    <property type="term" value="P:defense response to virus"/>
    <property type="evidence" value="ECO:0007669"/>
    <property type="project" value="InterPro"/>
</dbReference>
<proteinExistence type="predicted"/>
<dbReference type="CDD" id="cd09756">
    <property type="entry name" value="Cas5_I-E"/>
    <property type="match status" value="1"/>
</dbReference>
<accession>A0A6B1D2K3</accession>
<dbReference type="NCBIfam" id="TIGR01868">
    <property type="entry name" value="casD_Cas5e"/>
    <property type="match status" value="1"/>
</dbReference>
<dbReference type="InterPro" id="IPR021124">
    <property type="entry name" value="CRISPR-assoc_prot_Cas5"/>
</dbReference>
<reference evidence="1" key="1">
    <citation type="submission" date="2019-09" db="EMBL/GenBank/DDBJ databases">
        <title>Characterisation of the sponge microbiome using genome-centric metagenomics.</title>
        <authorList>
            <person name="Engelberts J.P."/>
            <person name="Robbins S.J."/>
            <person name="De Goeij J.M."/>
            <person name="Aranda M."/>
            <person name="Bell S.C."/>
            <person name="Webster N.S."/>
        </authorList>
    </citation>
    <scope>NUCLEOTIDE SEQUENCE</scope>
    <source>
        <strain evidence="1">SB0661_bin_32</strain>
    </source>
</reference>
<comment type="caution">
    <text evidence="1">The sequence shown here is derived from an EMBL/GenBank/DDBJ whole genome shotgun (WGS) entry which is preliminary data.</text>
</comment>
<dbReference type="Pfam" id="PF09704">
    <property type="entry name" value="Cas_Cas5d"/>
    <property type="match status" value="1"/>
</dbReference>
<name>A0A6B1D2K3_9CHLR</name>
<dbReference type="InterPro" id="IPR010147">
    <property type="entry name" value="CRISPR-assoc_prot_CasD"/>
</dbReference>
<protein>
    <submittedName>
        <fullName evidence="1">Type I-E CRISPR-associated protein Cas5/CasD</fullName>
    </submittedName>
</protein>
<evidence type="ECO:0000313" key="1">
    <source>
        <dbReference type="EMBL" id="MYC93643.1"/>
    </source>
</evidence>
<dbReference type="Gene3D" id="3.30.70.2660">
    <property type="match status" value="1"/>
</dbReference>
<dbReference type="GO" id="GO:0043571">
    <property type="term" value="P:maintenance of CRISPR repeat elements"/>
    <property type="evidence" value="ECO:0007669"/>
    <property type="project" value="InterPro"/>
</dbReference>
<organism evidence="1">
    <name type="scientific">Caldilineaceae bacterium SB0661_bin_32</name>
    <dbReference type="NCBI Taxonomy" id="2605255"/>
    <lineage>
        <taxon>Bacteria</taxon>
        <taxon>Bacillati</taxon>
        <taxon>Chloroflexota</taxon>
        <taxon>Caldilineae</taxon>
        <taxon>Caldilineales</taxon>
        <taxon>Caldilineaceae</taxon>
    </lineage>
</organism>
<sequence length="257" mass="28632">MRHLILALEAPLMAFGGEIVDNYGVVRWFPAASMLTGLLANALGWRRTEAERHQELQERLIYAARIDREPAGGVRLTDFQTAKLNKSDKGWTTRGQHEDRAGGIKTYDAPHLRYRDYLADMRVTVVLRMEEAEFEPALEDLAEALEQPSRPLFIGRKPCLPSTALFQGFQEGETVLTALLAVPLERQDEQTESIRVLWPAGEGAGSVRPSRTYMLTDERNWISGLHGGGRSVCESAVPAARFPVTGSDEAQPEEEQS</sequence>
<dbReference type="EMBL" id="VXMH01000010">
    <property type="protein sequence ID" value="MYC93643.1"/>
    <property type="molecule type" value="Genomic_DNA"/>
</dbReference>
<dbReference type="AlphaFoldDB" id="A0A6B1D2K3"/>
<gene>
    <name evidence="1" type="primary">cas5e</name>
    <name evidence="1" type="ORF">F4X14_01615</name>
</gene>
<dbReference type="GO" id="GO:0003723">
    <property type="term" value="F:RNA binding"/>
    <property type="evidence" value="ECO:0007669"/>
    <property type="project" value="InterPro"/>
</dbReference>